<reference evidence="13 14" key="1">
    <citation type="submission" date="2024-09" db="EMBL/GenBank/DDBJ databases">
        <authorList>
            <person name="Sun Q."/>
            <person name="Mori K."/>
        </authorList>
    </citation>
    <scope>NUCLEOTIDE SEQUENCE [LARGE SCALE GENOMIC DNA]</scope>
    <source>
        <strain evidence="13 14">NCAIM B.02610</strain>
    </source>
</reference>
<evidence type="ECO:0000256" key="9">
    <source>
        <dbReference type="ARBA" id="ARBA00032492"/>
    </source>
</evidence>
<keyword evidence="8" id="KW-0460">Magnesium</keyword>
<evidence type="ECO:0000256" key="2">
    <source>
        <dbReference type="ARBA" id="ARBA00010480"/>
    </source>
</evidence>
<comment type="cofactor">
    <cofactor evidence="1">
        <name>Mg(2+)</name>
        <dbReference type="ChEBI" id="CHEBI:18420"/>
    </cofactor>
</comment>
<feature type="domain" description="Nucleotidyl transferase" evidence="12">
    <location>
        <begin position="3"/>
        <end position="235"/>
    </location>
</feature>
<keyword evidence="5" id="KW-0808">Transferase</keyword>
<evidence type="ECO:0000256" key="4">
    <source>
        <dbReference type="ARBA" id="ARBA00017654"/>
    </source>
</evidence>
<evidence type="ECO:0000256" key="8">
    <source>
        <dbReference type="ARBA" id="ARBA00022842"/>
    </source>
</evidence>
<evidence type="ECO:0000256" key="10">
    <source>
        <dbReference type="ARBA" id="ARBA00032598"/>
    </source>
</evidence>
<protein>
    <recommendedName>
        <fullName evidence="4">Glucose-1-phosphate thymidylyltransferase</fullName>
        <ecNumber evidence="3">2.7.7.24</ecNumber>
    </recommendedName>
    <alternativeName>
        <fullName evidence="10">dTDP-glucose pyrophosphorylase</fullName>
    </alternativeName>
    <alternativeName>
        <fullName evidence="9">dTDP-glucose synthase</fullName>
    </alternativeName>
</protein>
<name>A0ABV6KAT9_9BACI</name>
<dbReference type="InterPro" id="IPR029044">
    <property type="entry name" value="Nucleotide-diphossugar_trans"/>
</dbReference>
<dbReference type="RefSeq" id="WP_335961310.1">
    <property type="nucleotide sequence ID" value="NZ_JAXBLX010000016.1"/>
</dbReference>
<comment type="caution">
    <text evidence="13">The sequence shown here is derived from an EMBL/GenBank/DDBJ whole genome shotgun (WGS) entry which is preliminary data.</text>
</comment>
<dbReference type="Gene3D" id="3.90.550.10">
    <property type="entry name" value="Spore Coat Polysaccharide Biosynthesis Protein SpsA, Chain A"/>
    <property type="match status" value="1"/>
</dbReference>
<dbReference type="PANTHER" id="PTHR43532:SF1">
    <property type="entry name" value="GLUCOSE-1-PHOSPHATE THYMIDYLYLTRANSFERASE 1"/>
    <property type="match status" value="1"/>
</dbReference>
<dbReference type="SUPFAM" id="SSF53448">
    <property type="entry name" value="Nucleotide-diphospho-sugar transferases"/>
    <property type="match status" value="1"/>
</dbReference>
<organism evidence="13 14">
    <name type="scientific">Halalkalibacter kiskunsagensis</name>
    <dbReference type="NCBI Taxonomy" id="1548599"/>
    <lineage>
        <taxon>Bacteria</taxon>
        <taxon>Bacillati</taxon>
        <taxon>Bacillota</taxon>
        <taxon>Bacilli</taxon>
        <taxon>Bacillales</taxon>
        <taxon>Bacillaceae</taxon>
        <taxon>Halalkalibacter</taxon>
    </lineage>
</organism>
<keyword evidence="14" id="KW-1185">Reference proteome</keyword>
<evidence type="ECO:0000256" key="6">
    <source>
        <dbReference type="ARBA" id="ARBA00022695"/>
    </source>
</evidence>
<keyword evidence="7" id="KW-0479">Metal-binding</keyword>
<dbReference type="EMBL" id="JBHLUX010000017">
    <property type="protein sequence ID" value="MFC0470035.1"/>
    <property type="molecule type" value="Genomic_DNA"/>
</dbReference>
<evidence type="ECO:0000313" key="13">
    <source>
        <dbReference type="EMBL" id="MFC0470035.1"/>
    </source>
</evidence>
<proteinExistence type="inferred from homology"/>
<dbReference type="Pfam" id="PF00483">
    <property type="entry name" value="NTP_transferase"/>
    <property type="match status" value="1"/>
</dbReference>
<evidence type="ECO:0000259" key="12">
    <source>
        <dbReference type="Pfam" id="PF00483"/>
    </source>
</evidence>
<comment type="catalytic activity">
    <reaction evidence="11">
        <text>dTTP + alpha-D-glucose 1-phosphate + H(+) = dTDP-alpha-D-glucose + diphosphate</text>
        <dbReference type="Rhea" id="RHEA:15225"/>
        <dbReference type="ChEBI" id="CHEBI:15378"/>
        <dbReference type="ChEBI" id="CHEBI:33019"/>
        <dbReference type="ChEBI" id="CHEBI:37568"/>
        <dbReference type="ChEBI" id="CHEBI:57477"/>
        <dbReference type="ChEBI" id="CHEBI:58601"/>
        <dbReference type="EC" id="2.7.7.24"/>
    </reaction>
</comment>
<dbReference type="InterPro" id="IPR005907">
    <property type="entry name" value="G1P_thy_trans_s"/>
</dbReference>
<evidence type="ECO:0000256" key="1">
    <source>
        <dbReference type="ARBA" id="ARBA00001946"/>
    </source>
</evidence>
<comment type="similarity">
    <text evidence="2">Belongs to the glucose-1-phosphate thymidylyltransferase family.</text>
</comment>
<dbReference type="Proteomes" id="UP001589838">
    <property type="component" value="Unassembled WGS sequence"/>
</dbReference>
<evidence type="ECO:0000256" key="11">
    <source>
        <dbReference type="ARBA" id="ARBA00049336"/>
    </source>
</evidence>
<evidence type="ECO:0000313" key="14">
    <source>
        <dbReference type="Proteomes" id="UP001589838"/>
    </source>
</evidence>
<dbReference type="EC" id="2.7.7.24" evidence="3"/>
<sequence length="245" mass="27643">MRGVILAGGTGSRLSPLTKIINKHLLPVGPYPMIYWSVIKMKEAGINQILIITNKESLSMFIQLLGDGEELGVQIHYKVQQDANGIADGISLAKSFVDKDKFIVLLGDNIFETALTQYIQSFQYQEAGAKVLLKEVSDPQRYGVAEINPEKKTVTSIQEKPNKPLTNYCVVGIYLFDNHVFQYIEKISPSDRGELEVTDLNNMYIKQQQLTYDVLSGWWIDAGTHESLYKANTLIYQKMGKEKCE</sequence>
<gene>
    <name evidence="13" type="ORF">ACFFHM_05715</name>
</gene>
<dbReference type="InterPro" id="IPR005835">
    <property type="entry name" value="NTP_transferase_dom"/>
</dbReference>
<accession>A0ABV6KAT9</accession>
<dbReference type="PANTHER" id="PTHR43532">
    <property type="entry name" value="GLUCOSE-1-PHOSPHATE THYMIDYLYLTRANSFERASE"/>
    <property type="match status" value="1"/>
</dbReference>
<evidence type="ECO:0000256" key="3">
    <source>
        <dbReference type="ARBA" id="ARBA00012461"/>
    </source>
</evidence>
<evidence type="ECO:0000256" key="7">
    <source>
        <dbReference type="ARBA" id="ARBA00022723"/>
    </source>
</evidence>
<evidence type="ECO:0000256" key="5">
    <source>
        <dbReference type="ARBA" id="ARBA00022679"/>
    </source>
</evidence>
<keyword evidence="6" id="KW-0548">Nucleotidyltransferase</keyword>